<dbReference type="InterPro" id="IPR023346">
    <property type="entry name" value="Lysozyme-like_dom_sf"/>
</dbReference>
<dbReference type="InterPro" id="IPR011970">
    <property type="entry name" value="MltB_2"/>
</dbReference>
<evidence type="ECO:0000256" key="1">
    <source>
        <dbReference type="SAM" id="SignalP"/>
    </source>
</evidence>
<name>A0A3C1KSR0_9GAMM</name>
<dbReference type="EMBL" id="DMND01000251">
    <property type="protein sequence ID" value="HAN29719.1"/>
    <property type="molecule type" value="Genomic_DNA"/>
</dbReference>
<dbReference type="Gene3D" id="1.10.8.350">
    <property type="entry name" value="Bacterial muramidase"/>
    <property type="match status" value="1"/>
</dbReference>
<dbReference type="FunFam" id="1.10.8.350:FF:000001">
    <property type="entry name" value="Lytic murein transglycosylase B"/>
    <property type="match status" value="1"/>
</dbReference>
<sequence>MLLRALVVVVCLLGSVSVRAEEAFAACLEALQGQARAAGVATQIVDDVVPTLQQQARVLELDGKQPEFVQTFAQYFNARVSESRIEQGRALYAQHREFLAQLQREYGVPGHYLVAFWGLETNFGSYLGRMPTLDSLATLACDTRRADFFGTEFIAALQLLEREGLSPVDMQGSWAGAVGHTQFMPSNYLRYAVDGDGDGRINLWRSERDALASGARFLRDLGWVPALRWGREVRLPAEFRYELALSGEALPLAEWARLGVMRSDGAALPTAELQASLLVPAGASGPAFLVYDNFDVIMRWNRSESYALSVGHLADRIAGAGPLQQAPPANQQPLARADVLALQQGLNALGFDAGAEDGLFGSGTR</sequence>
<dbReference type="InterPro" id="IPR031304">
    <property type="entry name" value="SLT_2"/>
</dbReference>
<dbReference type="STRING" id="1121937.GCA_000423125_02635"/>
<evidence type="ECO:0000313" key="4">
    <source>
        <dbReference type="EMBL" id="HAN29719.1"/>
    </source>
</evidence>
<feature type="domain" description="Peptidoglycan binding-like" evidence="2">
    <location>
        <begin position="337"/>
        <end position="365"/>
    </location>
</feature>
<protein>
    <submittedName>
        <fullName evidence="4">Lytic murein transglycosylase</fullName>
    </submittedName>
</protein>
<feature type="non-terminal residue" evidence="4">
    <location>
        <position position="365"/>
    </location>
</feature>
<proteinExistence type="predicted"/>
<evidence type="ECO:0000259" key="3">
    <source>
        <dbReference type="Pfam" id="PF13406"/>
    </source>
</evidence>
<organism evidence="4 5">
    <name type="scientific">Haliea salexigens</name>
    <dbReference type="NCBI Taxonomy" id="287487"/>
    <lineage>
        <taxon>Bacteria</taxon>
        <taxon>Pseudomonadati</taxon>
        <taxon>Pseudomonadota</taxon>
        <taxon>Gammaproteobacteria</taxon>
        <taxon>Cellvibrionales</taxon>
        <taxon>Halieaceae</taxon>
        <taxon>Haliea</taxon>
    </lineage>
</organism>
<dbReference type="PANTHER" id="PTHR30163:SF8">
    <property type="entry name" value="LYTIC MUREIN TRANSGLYCOSYLASE"/>
    <property type="match status" value="1"/>
</dbReference>
<reference evidence="4 5" key="1">
    <citation type="journal article" date="2018" name="Nat. Biotechnol.">
        <title>A standardized bacterial taxonomy based on genome phylogeny substantially revises the tree of life.</title>
        <authorList>
            <person name="Parks D.H."/>
            <person name="Chuvochina M."/>
            <person name="Waite D.W."/>
            <person name="Rinke C."/>
            <person name="Skarshewski A."/>
            <person name="Chaumeil P.A."/>
            <person name="Hugenholtz P."/>
        </authorList>
    </citation>
    <scope>NUCLEOTIDE SEQUENCE [LARGE SCALE GENOMIC DNA]</scope>
    <source>
        <strain evidence="4">UBA9158</strain>
    </source>
</reference>
<dbReference type="SUPFAM" id="SSF47090">
    <property type="entry name" value="PGBD-like"/>
    <property type="match status" value="1"/>
</dbReference>
<dbReference type="GO" id="GO:0008933">
    <property type="term" value="F:peptidoglycan lytic transglycosylase activity"/>
    <property type="evidence" value="ECO:0007669"/>
    <property type="project" value="TreeGrafter"/>
</dbReference>
<evidence type="ECO:0000259" key="2">
    <source>
        <dbReference type="Pfam" id="PF01471"/>
    </source>
</evidence>
<dbReference type="Pfam" id="PF13406">
    <property type="entry name" value="SLT_2"/>
    <property type="match status" value="1"/>
</dbReference>
<dbReference type="PANTHER" id="PTHR30163">
    <property type="entry name" value="MEMBRANE-BOUND LYTIC MUREIN TRANSGLYCOSYLASE B"/>
    <property type="match status" value="1"/>
</dbReference>
<feature type="signal peptide" evidence="1">
    <location>
        <begin position="1"/>
        <end position="20"/>
    </location>
</feature>
<keyword evidence="1" id="KW-0732">Signal</keyword>
<dbReference type="InterPro" id="IPR036365">
    <property type="entry name" value="PGBD-like_sf"/>
</dbReference>
<comment type="caution">
    <text evidence="4">The sequence shown here is derived from an EMBL/GenBank/DDBJ whole genome shotgun (WGS) entry which is preliminary data.</text>
</comment>
<dbReference type="Proteomes" id="UP000259273">
    <property type="component" value="Unassembled WGS sequence"/>
</dbReference>
<dbReference type="Gene3D" id="1.10.530.10">
    <property type="match status" value="1"/>
</dbReference>
<accession>A0A3C1KSR0</accession>
<dbReference type="InterPro" id="IPR002477">
    <property type="entry name" value="Peptidoglycan-bd-like"/>
</dbReference>
<dbReference type="InterPro" id="IPR043426">
    <property type="entry name" value="MltB-like"/>
</dbReference>
<dbReference type="SUPFAM" id="SSF53955">
    <property type="entry name" value="Lysozyme-like"/>
    <property type="match status" value="1"/>
</dbReference>
<feature type="chain" id="PRO_5017632013" evidence="1">
    <location>
        <begin position="21"/>
        <end position="365"/>
    </location>
</feature>
<dbReference type="Pfam" id="PF01471">
    <property type="entry name" value="PG_binding_1"/>
    <property type="match status" value="1"/>
</dbReference>
<feature type="domain" description="Transglycosylase SLT" evidence="3">
    <location>
        <begin position="24"/>
        <end position="315"/>
    </location>
</feature>
<gene>
    <name evidence="4" type="ORF">DCP75_18745</name>
</gene>
<dbReference type="CDD" id="cd13399">
    <property type="entry name" value="Slt35-like"/>
    <property type="match status" value="1"/>
</dbReference>
<evidence type="ECO:0000313" key="5">
    <source>
        <dbReference type="Proteomes" id="UP000259273"/>
    </source>
</evidence>
<dbReference type="GO" id="GO:0009253">
    <property type="term" value="P:peptidoglycan catabolic process"/>
    <property type="evidence" value="ECO:0007669"/>
    <property type="project" value="TreeGrafter"/>
</dbReference>
<dbReference type="NCBIfam" id="TIGR02283">
    <property type="entry name" value="MltB_2"/>
    <property type="match status" value="1"/>
</dbReference>
<dbReference type="AlphaFoldDB" id="A0A3C1KSR0"/>